<sequence>MDIPHEPVRPALPAVRRVSAFAPLGWCLHALTDLQRAWLPALFYGVAFVVMGFLLFGLFARSPVMVMTLSAAFLLLGPFLAAGLYAIARDLERTGTASLRVSLTAWRGNVQSVTLFAALLAIMTFIWFRVSLLVFALFATGPLPTLDSLLTQMFAPADATLLVLWFGIGLAFAALVFVVSVVSIPMMIDREIDAFSAMLVSLRAVRANLPAMLVWAALLAGLALAGFASGTLGLAVTMPIAGLASWHAYRDMVSS</sequence>
<feature type="transmembrane region" description="Helical" evidence="1">
    <location>
        <begin position="109"/>
        <end position="139"/>
    </location>
</feature>
<dbReference type="Pfam" id="PF09955">
    <property type="entry name" value="DUF2189"/>
    <property type="match status" value="1"/>
</dbReference>
<feature type="transmembrane region" description="Helical" evidence="1">
    <location>
        <begin position="41"/>
        <end position="60"/>
    </location>
</feature>
<feature type="transmembrane region" description="Helical" evidence="1">
    <location>
        <begin position="205"/>
        <end position="225"/>
    </location>
</feature>
<gene>
    <name evidence="2" type="ORF">LHGZ1_0309</name>
</gene>
<organism evidence="2 3">
    <name type="scientific">Laribacter hongkongensis</name>
    <dbReference type="NCBI Taxonomy" id="168471"/>
    <lineage>
        <taxon>Bacteria</taxon>
        <taxon>Pseudomonadati</taxon>
        <taxon>Pseudomonadota</taxon>
        <taxon>Betaproteobacteria</taxon>
        <taxon>Neisseriales</taxon>
        <taxon>Aquaspirillaceae</taxon>
        <taxon>Laribacter</taxon>
    </lineage>
</organism>
<dbReference type="EMBL" id="CP022115">
    <property type="protein sequence ID" value="ASJ23140.1"/>
    <property type="molecule type" value="Genomic_DNA"/>
</dbReference>
<dbReference type="OrthoDB" id="5621705at2"/>
<dbReference type="AlphaFoldDB" id="A0A248LEB6"/>
<dbReference type="Proteomes" id="UP000197424">
    <property type="component" value="Chromosome"/>
</dbReference>
<name>A0A248LEB6_9NEIS</name>
<feature type="transmembrane region" description="Helical" evidence="1">
    <location>
        <begin position="159"/>
        <end position="184"/>
    </location>
</feature>
<keyword evidence="1" id="KW-1133">Transmembrane helix</keyword>
<dbReference type="RefSeq" id="WP_088859925.1">
    <property type="nucleotide sequence ID" value="NZ_CP022115.1"/>
</dbReference>
<evidence type="ECO:0000313" key="3">
    <source>
        <dbReference type="Proteomes" id="UP000197424"/>
    </source>
</evidence>
<feature type="transmembrane region" description="Helical" evidence="1">
    <location>
        <begin position="66"/>
        <end position="88"/>
    </location>
</feature>
<dbReference type="InterPro" id="IPR018692">
    <property type="entry name" value="DUF2189"/>
</dbReference>
<evidence type="ECO:0000256" key="1">
    <source>
        <dbReference type="SAM" id="Phobius"/>
    </source>
</evidence>
<keyword evidence="1" id="KW-0812">Transmembrane</keyword>
<keyword evidence="1" id="KW-0472">Membrane</keyword>
<proteinExistence type="predicted"/>
<accession>A0A248LEB6</accession>
<protein>
    <submittedName>
        <fullName evidence="2">Putative integral membrane protein</fullName>
    </submittedName>
</protein>
<reference evidence="3" key="1">
    <citation type="submission" date="2017-06" db="EMBL/GenBank/DDBJ databases">
        <title>Whole genome sequence of Laribacter hongkongensis LHGZ1.</title>
        <authorList>
            <person name="Chen D."/>
            <person name="Wu H."/>
            <person name="Chen J."/>
        </authorList>
    </citation>
    <scope>NUCLEOTIDE SEQUENCE [LARGE SCALE GENOMIC DNA]</scope>
    <source>
        <strain evidence="3">LHGZ1</strain>
    </source>
</reference>
<evidence type="ECO:0000313" key="2">
    <source>
        <dbReference type="EMBL" id="ASJ23140.1"/>
    </source>
</evidence>